<reference evidence="4" key="1">
    <citation type="journal article" date="2019" name="Int. J. Syst. Evol. Microbiol.">
        <title>The Global Catalogue of Microorganisms (GCM) 10K type strain sequencing project: providing services to taxonomists for standard genome sequencing and annotation.</title>
        <authorList>
            <consortium name="The Broad Institute Genomics Platform"/>
            <consortium name="The Broad Institute Genome Sequencing Center for Infectious Disease"/>
            <person name="Wu L."/>
            <person name="Ma J."/>
        </authorList>
    </citation>
    <scope>NUCLEOTIDE SEQUENCE [LARGE SCALE GENOMIC DNA]</scope>
    <source>
        <strain evidence="4">JCM 14331</strain>
    </source>
</reference>
<gene>
    <name evidence="3" type="ORF">GCM10009098_14080</name>
</gene>
<dbReference type="RefSeq" id="WP_226766383.1">
    <property type="nucleotide sequence ID" value="NZ_BAAAEO010000002.1"/>
</dbReference>
<proteinExistence type="predicted"/>
<name>A0ABP3NP93_9GAMM</name>
<keyword evidence="1" id="KW-1133">Transmembrane helix</keyword>
<organism evidence="3 4">
    <name type="scientific">Rheinheimera aquimaris</name>
    <dbReference type="NCBI Taxonomy" id="412437"/>
    <lineage>
        <taxon>Bacteria</taxon>
        <taxon>Pseudomonadati</taxon>
        <taxon>Pseudomonadota</taxon>
        <taxon>Gammaproteobacteria</taxon>
        <taxon>Chromatiales</taxon>
        <taxon>Chromatiaceae</taxon>
        <taxon>Rheinheimera</taxon>
    </lineage>
</organism>
<evidence type="ECO:0000313" key="3">
    <source>
        <dbReference type="EMBL" id="GAA0547671.1"/>
    </source>
</evidence>
<feature type="transmembrane region" description="Helical" evidence="1">
    <location>
        <begin position="50"/>
        <end position="70"/>
    </location>
</feature>
<sequence>MTVKPASTSAARLHPFHGVLLGGAFAFFFATLLSDFAYIASYHIQWSNFASWLITAGLLFSALILLSAVVSLLRPAYRVKAFVIYTVLLLLICALALLNALIHARDAWAVMPTGAVLSGIVMLLAALASWLGFSRFGVGGAA</sequence>
<evidence type="ECO:0000259" key="2">
    <source>
        <dbReference type="Pfam" id="PF09990"/>
    </source>
</evidence>
<dbReference type="Pfam" id="PF09990">
    <property type="entry name" value="DUF2231"/>
    <property type="match status" value="1"/>
</dbReference>
<protein>
    <submittedName>
        <fullName evidence="3">Membrane protein</fullName>
    </submittedName>
</protein>
<feature type="transmembrane region" description="Helical" evidence="1">
    <location>
        <begin position="108"/>
        <end position="133"/>
    </location>
</feature>
<keyword evidence="4" id="KW-1185">Reference proteome</keyword>
<dbReference type="EMBL" id="BAAAEO010000002">
    <property type="protein sequence ID" value="GAA0547671.1"/>
    <property type="molecule type" value="Genomic_DNA"/>
</dbReference>
<comment type="caution">
    <text evidence="3">The sequence shown here is derived from an EMBL/GenBank/DDBJ whole genome shotgun (WGS) entry which is preliminary data.</text>
</comment>
<evidence type="ECO:0000313" key="4">
    <source>
        <dbReference type="Proteomes" id="UP001501169"/>
    </source>
</evidence>
<keyword evidence="1" id="KW-0812">Transmembrane</keyword>
<dbReference type="Proteomes" id="UP001501169">
    <property type="component" value="Unassembled WGS sequence"/>
</dbReference>
<feature type="transmembrane region" description="Helical" evidence="1">
    <location>
        <begin position="20"/>
        <end position="44"/>
    </location>
</feature>
<feature type="transmembrane region" description="Helical" evidence="1">
    <location>
        <begin position="82"/>
        <end position="102"/>
    </location>
</feature>
<dbReference type="InterPro" id="IPR019251">
    <property type="entry name" value="DUF2231_TM"/>
</dbReference>
<keyword evidence="1" id="KW-0472">Membrane</keyword>
<accession>A0ABP3NP93</accession>
<evidence type="ECO:0000256" key="1">
    <source>
        <dbReference type="SAM" id="Phobius"/>
    </source>
</evidence>
<feature type="domain" description="DUF2231" evidence="2">
    <location>
        <begin position="14"/>
        <end position="132"/>
    </location>
</feature>